<gene>
    <name evidence="2" type="ORF">SAMN02745775_103161</name>
</gene>
<dbReference type="InterPro" id="IPR003462">
    <property type="entry name" value="ODC_Mu_crystall"/>
</dbReference>
<dbReference type="PIRSF" id="PIRSF001439">
    <property type="entry name" value="CryM"/>
    <property type="match status" value="1"/>
</dbReference>
<proteinExistence type="inferred from homology"/>
<dbReference type="PANTHER" id="PTHR13812">
    <property type="entry name" value="KETIMINE REDUCTASE MU-CRYSTALLIN"/>
    <property type="match status" value="1"/>
</dbReference>
<dbReference type="GO" id="GO:0005737">
    <property type="term" value="C:cytoplasm"/>
    <property type="evidence" value="ECO:0007669"/>
    <property type="project" value="TreeGrafter"/>
</dbReference>
<accession>A0A1I4A6Y5</accession>
<dbReference type="RefSeq" id="WP_092959323.1">
    <property type="nucleotide sequence ID" value="NZ_FOSQ01000003.1"/>
</dbReference>
<dbReference type="InterPro" id="IPR023401">
    <property type="entry name" value="ODC_N"/>
</dbReference>
<evidence type="ECO:0000313" key="2">
    <source>
        <dbReference type="EMBL" id="SFK51701.1"/>
    </source>
</evidence>
<dbReference type="STRING" id="1123062.SAMN02745775_103161"/>
<evidence type="ECO:0000313" key="3">
    <source>
        <dbReference type="Proteomes" id="UP000199473"/>
    </source>
</evidence>
<dbReference type="AlphaFoldDB" id="A0A1I4A6Y5"/>
<dbReference type="Gene3D" id="3.30.1780.10">
    <property type="entry name" value="ornithine cyclodeaminase, domain 1"/>
    <property type="match status" value="1"/>
</dbReference>
<dbReference type="Pfam" id="PF02423">
    <property type="entry name" value="OCD_Mu_crystall"/>
    <property type="match status" value="1"/>
</dbReference>
<dbReference type="GO" id="GO:0016491">
    <property type="term" value="F:oxidoreductase activity"/>
    <property type="evidence" value="ECO:0007669"/>
    <property type="project" value="UniProtKB-ARBA"/>
</dbReference>
<dbReference type="NCBIfam" id="NF004793">
    <property type="entry name" value="PRK06141.1"/>
    <property type="match status" value="1"/>
</dbReference>
<sequence length="314" mass="32770">MRIVTAEQLRAALPWGALEQALEAMFRQGCAAPLRHRHPLPQPGDEAEGMLLLMPAWTGPASAGGFTGVKIVHVLPGNGARGLPAVQAVYLLSDGATGQPLAMLDGGELTDRRTAAASTLAGRYLARPDSRRLLVMGAGRVATTLAEAWCDRFPIEEVAIWARKPDQAEALSRRLAHHGLPARAAASPDPRGFDIISCATLSDAPLVRGADISPGTHVDLVGAFRPTMRESDGALLARATVVADTRAGVLAEAGDVVRAIAEGAITEASVVADLEALTRGVHPGRTRPDDVTVFKSVGWAGEDLAAAILAYQAG</sequence>
<dbReference type="Gene3D" id="3.40.50.720">
    <property type="entry name" value="NAD(P)-binding Rossmann-like Domain"/>
    <property type="match status" value="1"/>
</dbReference>
<dbReference type="FunFam" id="3.40.50.720:FF:000311">
    <property type="entry name" value="Ornithine cyclodeaminase"/>
    <property type="match status" value="1"/>
</dbReference>
<keyword evidence="3" id="KW-1185">Reference proteome</keyword>
<reference evidence="2 3" key="1">
    <citation type="submission" date="2016-10" db="EMBL/GenBank/DDBJ databases">
        <authorList>
            <person name="de Groot N.N."/>
        </authorList>
    </citation>
    <scope>NUCLEOTIDE SEQUENCE [LARGE SCALE GENOMIC DNA]</scope>
    <source>
        <strain evidence="2 3">DSM 19981</strain>
    </source>
</reference>
<dbReference type="InterPro" id="IPR036291">
    <property type="entry name" value="NAD(P)-bd_dom_sf"/>
</dbReference>
<comment type="similarity">
    <text evidence="1">Belongs to the ornithine cyclodeaminase/mu-crystallin family.</text>
</comment>
<protein>
    <submittedName>
        <fullName evidence="2">Ornithine cyclodeaminase</fullName>
    </submittedName>
</protein>
<dbReference type="Proteomes" id="UP000199473">
    <property type="component" value="Unassembled WGS sequence"/>
</dbReference>
<name>A0A1I4A6Y5_9PROT</name>
<dbReference type="GO" id="GO:0019752">
    <property type="term" value="P:carboxylic acid metabolic process"/>
    <property type="evidence" value="ECO:0007669"/>
    <property type="project" value="UniProtKB-ARBA"/>
</dbReference>
<dbReference type="OrthoDB" id="9785971at2"/>
<organism evidence="2 3">
    <name type="scientific">Falsiroseomonas stagni DSM 19981</name>
    <dbReference type="NCBI Taxonomy" id="1123062"/>
    <lineage>
        <taxon>Bacteria</taxon>
        <taxon>Pseudomonadati</taxon>
        <taxon>Pseudomonadota</taxon>
        <taxon>Alphaproteobacteria</taxon>
        <taxon>Acetobacterales</taxon>
        <taxon>Roseomonadaceae</taxon>
        <taxon>Falsiroseomonas</taxon>
    </lineage>
</organism>
<dbReference type="EMBL" id="FOSQ01000003">
    <property type="protein sequence ID" value="SFK51701.1"/>
    <property type="molecule type" value="Genomic_DNA"/>
</dbReference>
<dbReference type="PANTHER" id="PTHR13812:SF19">
    <property type="entry name" value="KETIMINE REDUCTASE MU-CRYSTALLIN"/>
    <property type="match status" value="1"/>
</dbReference>
<evidence type="ECO:0000256" key="1">
    <source>
        <dbReference type="ARBA" id="ARBA00008903"/>
    </source>
</evidence>
<dbReference type="SUPFAM" id="SSF51735">
    <property type="entry name" value="NAD(P)-binding Rossmann-fold domains"/>
    <property type="match status" value="1"/>
</dbReference>